<evidence type="ECO:0000313" key="3">
    <source>
        <dbReference type="Proteomes" id="UP000182444"/>
    </source>
</evidence>
<proteinExistence type="predicted"/>
<gene>
    <name evidence="2" type="ORF">B0I71DRAFT_131526</name>
    <name evidence="1" type="ORF">YALI1_F32554g</name>
</gene>
<dbReference type="VEuPathDB" id="FungiDB:YALI1_F32554g"/>
<dbReference type="OrthoDB" id="5593278at2759"/>
<dbReference type="Proteomes" id="UP000256601">
    <property type="component" value="Unassembled WGS sequence"/>
</dbReference>
<sequence>MIPSKHTTIKDLDIVTYAFNDKIFVNIHSKGAYTRSYYVPLRLSPGNQFFAHTEYDDEGEDISNLPLTHLTPMSLIGGSNADTLGQIIAVQVASQVVKDSPTEVRTVFVSIGRVSQDDYDDVLEGVKLCRVW</sequence>
<dbReference type="EMBL" id="CP017558">
    <property type="protein sequence ID" value="AOW07681.1"/>
    <property type="molecule type" value="Genomic_DNA"/>
</dbReference>
<evidence type="ECO:0000313" key="4">
    <source>
        <dbReference type="Proteomes" id="UP000256601"/>
    </source>
</evidence>
<evidence type="ECO:0000313" key="1">
    <source>
        <dbReference type="EMBL" id="AOW07681.1"/>
    </source>
</evidence>
<dbReference type="KEGG" id="yli:2908384"/>
<dbReference type="EMBL" id="KZ858988">
    <property type="protein sequence ID" value="RDW26032.1"/>
    <property type="molecule type" value="Genomic_DNA"/>
</dbReference>
<evidence type="ECO:0000313" key="2">
    <source>
        <dbReference type="EMBL" id="RDW26032.1"/>
    </source>
</evidence>
<dbReference type="RefSeq" id="XP_505861.2">
    <property type="nucleotide sequence ID" value="XM_505861.2"/>
</dbReference>
<reference evidence="2 4" key="2">
    <citation type="submission" date="2018-07" db="EMBL/GenBank/DDBJ databases">
        <title>Draft Genome Assemblies for Five Robust Yarrowia lipolytica Strains Exhibiting High Lipid Production and Pentose Sugar Utilization and Sugar Alcohol Secretion from Undetoxified Lignocellulosic Biomass Hydrolysates.</title>
        <authorList>
            <consortium name="DOE Joint Genome Institute"/>
            <person name="Walker C."/>
            <person name="Ryu S."/>
            <person name="Na H."/>
            <person name="Zane M."/>
            <person name="LaButti K."/>
            <person name="Lipzen A."/>
            <person name="Haridas S."/>
            <person name="Barry K."/>
            <person name="Grigoriev I.V."/>
            <person name="Quarterman J."/>
            <person name="Slininger P."/>
            <person name="Dien B."/>
            <person name="Trinh C.T."/>
        </authorList>
    </citation>
    <scope>NUCLEOTIDE SEQUENCE [LARGE SCALE GENOMIC DNA]</scope>
    <source>
        <strain evidence="2 4">YB392</strain>
    </source>
</reference>
<dbReference type="AlphaFoldDB" id="A0A1D8NPX0"/>
<organism evidence="1 3">
    <name type="scientific">Yarrowia lipolytica</name>
    <name type="common">Candida lipolytica</name>
    <dbReference type="NCBI Taxonomy" id="4952"/>
    <lineage>
        <taxon>Eukaryota</taxon>
        <taxon>Fungi</taxon>
        <taxon>Dikarya</taxon>
        <taxon>Ascomycota</taxon>
        <taxon>Saccharomycotina</taxon>
        <taxon>Dipodascomycetes</taxon>
        <taxon>Dipodascales</taxon>
        <taxon>Dipodascales incertae sedis</taxon>
        <taxon>Yarrowia</taxon>
    </lineage>
</organism>
<protein>
    <recommendedName>
        <fullName evidence="5">Proteasome assembly chaperone 3</fullName>
    </recommendedName>
</protein>
<dbReference type="GeneID" id="2908384"/>
<reference evidence="1 3" key="1">
    <citation type="journal article" date="2016" name="PLoS ONE">
        <title>Sequence Assembly of Yarrowia lipolytica Strain W29/CLIB89 Shows Transposable Element Diversity.</title>
        <authorList>
            <person name="Magnan C."/>
            <person name="Yu J."/>
            <person name="Chang I."/>
            <person name="Jahn E."/>
            <person name="Kanomata Y."/>
            <person name="Wu J."/>
            <person name="Zeller M."/>
            <person name="Oakes M."/>
            <person name="Baldi P."/>
            <person name="Sandmeyer S."/>
        </authorList>
    </citation>
    <scope>NUCLEOTIDE SEQUENCE [LARGE SCALE GENOMIC DNA]</scope>
    <source>
        <strain evidence="1">CLIB89</strain>
        <strain evidence="3">CLIB89(W29)</strain>
    </source>
</reference>
<accession>A0A1D8NPX0</accession>
<dbReference type="Gene3D" id="3.30.230.90">
    <property type="match status" value="1"/>
</dbReference>
<name>A0A1D8NPX0_YARLL</name>
<dbReference type="VEuPathDB" id="FungiDB:YALI0_F25245g"/>
<dbReference type="InterPro" id="IPR053720">
    <property type="entry name" value="Psm_Assembly_Chaperone"/>
</dbReference>
<evidence type="ECO:0008006" key="5">
    <source>
        <dbReference type="Google" id="ProtNLM"/>
    </source>
</evidence>
<dbReference type="Proteomes" id="UP000182444">
    <property type="component" value="Chromosome 1F"/>
</dbReference>